<dbReference type="InterPro" id="IPR025110">
    <property type="entry name" value="AMP-bd_C"/>
</dbReference>
<evidence type="ECO:0000256" key="2">
    <source>
        <dbReference type="ARBA" id="ARBA00022598"/>
    </source>
</evidence>
<evidence type="ECO:0000256" key="1">
    <source>
        <dbReference type="ARBA" id="ARBA00006432"/>
    </source>
</evidence>
<organism evidence="5 6">
    <name type="scientific">Cohaesibacter gelatinilyticus</name>
    <dbReference type="NCBI Taxonomy" id="372072"/>
    <lineage>
        <taxon>Bacteria</taxon>
        <taxon>Pseudomonadati</taxon>
        <taxon>Pseudomonadota</taxon>
        <taxon>Alphaproteobacteria</taxon>
        <taxon>Hyphomicrobiales</taxon>
        <taxon>Cohaesibacteraceae</taxon>
    </lineage>
</organism>
<dbReference type="PANTHER" id="PTHR43201">
    <property type="entry name" value="ACYL-COA SYNTHETASE"/>
    <property type="match status" value="1"/>
</dbReference>
<dbReference type="PANTHER" id="PTHR43201:SF5">
    <property type="entry name" value="MEDIUM-CHAIN ACYL-COA LIGASE ACSF2, MITOCHONDRIAL"/>
    <property type="match status" value="1"/>
</dbReference>
<dbReference type="EMBL" id="OBEL01000010">
    <property type="protein sequence ID" value="SNZ21645.1"/>
    <property type="molecule type" value="Genomic_DNA"/>
</dbReference>
<dbReference type="InterPro" id="IPR045851">
    <property type="entry name" value="AMP-bd_C_sf"/>
</dbReference>
<dbReference type="GO" id="GO:0006631">
    <property type="term" value="P:fatty acid metabolic process"/>
    <property type="evidence" value="ECO:0007669"/>
    <property type="project" value="TreeGrafter"/>
</dbReference>
<dbReference type="Pfam" id="PF00501">
    <property type="entry name" value="AMP-binding"/>
    <property type="match status" value="1"/>
</dbReference>
<dbReference type="Gene3D" id="3.30.300.30">
    <property type="match status" value="1"/>
</dbReference>
<dbReference type="CDD" id="cd04433">
    <property type="entry name" value="AFD_class_I"/>
    <property type="match status" value="1"/>
</dbReference>
<gene>
    <name evidence="5" type="ORF">SAMN06265368_4770</name>
</gene>
<dbReference type="SUPFAM" id="SSF56801">
    <property type="entry name" value="Acetyl-CoA synthetase-like"/>
    <property type="match status" value="1"/>
</dbReference>
<dbReference type="Gene3D" id="3.40.50.12780">
    <property type="entry name" value="N-terminal domain of ligase-like"/>
    <property type="match status" value="1"/>
</dbReference>
<dbReference type="Proteomes" id="UP000219439">
    <property type="component" value="Unassembled WGS sequence"/>
</dbReference>
<feature type="domain" description="AMP-dependent synthetase/ligase" evidence="3">
    <location>
        <begin position="60"/>
        <end position="260"/>
    </location>
</feature>
<dbReference type="RefSeq" id="WP_170956235.1">
    <property type="nucleotide sequence ID" value="NZ_OBEL01000010.1"/>
</dbReference>
<proteinExistence type="inferred from homology"/>
<evidence type="ECO:0000259" key="3">
    <source>
        <dbReference type="Pfam" id="PF00501"/>
    </source>
</evidence>
<evidence type="ECO:0000313" key="5">
    <source>
        <dbReference type="EMBL" id="SNZ21645.1"/>
    </source>
</evidence>
<keyword evidence="2" id="KW-0436">Ligase</keyword>
<protein>
    <submittedName>
        <fullName evidence="5">Long-chain acyl-CoA synthetase</fullName>
    </submittedName>
</protein>
<dbReference type="InterPro" id="IPR000873">
    <property type="entry name" value="AMP-dep_synth/lig_dom"/>
</dbReference>
<feature type="domain" description="AMP-binding enzyme C-terminal" evidence="4">
    <location>
        <begin position="311"/>
        <end position="384"/>
    </location>
</feature>
<accession>A0A285PIV2</accession>
<sequence>MTDRSPFRLGNATTLLAGKADLFDSLQRALHSTNSIQTCQTGPSPLFIKEEAQQWLYCETSGSTGKAKIIRRKPQSWIRSFAENGDLFSLSDKDRYATLGHIGHSLTLYALLEAFHHGADIAMMDSSSPKAQLLSLFEHQISILYATPTQLRLLAHAARAKNQALFPALRLLMIGGGKLDAALLAEMKQLFPKARLHEFYGSSETSFLTLSDPTTPVGSVGRPYPGVTLHIRHPDQPSQSFKPFETGEIWINSPYLFEGYTQGKSAYTYREGDFLTIGEMGYLDDKGYLYLKGRKSRMVTVADHNVFLQDVEQILLGHKRVEGCAVLALEDALRGSRIIAIIEAKDHPDLLDELRKTCSQSLTQHAIPKSFVRLDSLPKLPSGKADLQALQTWIETQE</sequence>
<reference evidence="5" key="1">
    <citation type="submission" date="2017-09" db="EMBL/GenBank/DDBJ databases">
        <authorList>
            <person name="Ehlers B."/>
            <person name="Leendertz F.H."/>
        </authorList>
    </citation>
    <scope>NUCLEOTIDE SEQUENCE [LARGE SCALE GENOMIC DNA]</scope>
    <source>
        <strain evidence="5">DSM 18289</strain>
    </source>
</reference>
<comment type="similarity">
    <text evidence="1">Belongs to the ATP-dependent AMP-binding enzyme family.</text>
</comment>
<dbReference type="InterPro" id="IPR042099">
    <property type="entry name" value="ANL_N_sf"/>
</dbReference>
<evidence type="ECO:0000313" key="6">
    <source>
        <dbReference type="Proteomes" id="UP000219439"/>
    </source>
</evidence>
<evidence type="ECO:0000259" key="4">
    <source>
        <dbReference type="Pfam" id="PF13193"/>
    </source>
</evidence>
<dbReference type="Pfam" id="PF13193">
    <property type="entry name" value="AMP-binding_C"/>
    <property type="match status" value="1"/>
</dbReference>
<name>A0A285PIV2_9HYPH</name>
<dbReference type="AlphaFoldDB" id="A0A285PIV2"/>
<keyword evidence="6" id="KW-1185">Reference proteome</keyword>
<dbReference type="GO" id="GO:0031956">
    <property type="term" value="F:medium-chain fatty acid-CoA ligase activity"/>
    <property type="evidence" value="ECO:0007669"/>
    <property type="project" value="TreeGrafter"/>
</dbReference>